<dbReference type="PANTHER" id="PTHR12649:SF25">
    <property type="entry name" value="AMINOACYL-TRNA HYDROLASE"/>
    <property type="match status" value="1"/>
</dbReference>
<dbReference type="Gene3D" id="3.40.1490.10">
    <property type="entry name" value="Bit1"/>
    <property type="match status" value="1"/>
</dbReference>
<dbReference type="VEuPathDB" id="TriTrypDB:C4B63_18g297"/>
<dbReference type="Pfam" id="PF01981">
    <property type="entry name" value="PTH2"/>
    <property type="match status" value="1"/>
</dbReference>
<evidence type="ECO:0000256" key="5">
    <source>
        <dbReference type="SAM" id="Phobius"/>
    </source>
</evidence>
<dbReference type="GO" id="GO:0004045">
    <property type="term" value="F:peptidyl-tRNA hydrolase activity"/>
    <property type="evidence" value="ECO:0007669"/>
    <property type="project" value="UniProtKB-EC"/>
</dbReference>
<proteinExistence type="predicted"/>
<feature type="compositionally biased region" description="Acidic residues" evidence="4">
    <location>
        <begin position="86"/>
        <end position="106"/>
    </location>
</feature>
<dbReference type="VEuPathDB" id="TriTrypDB:C3747_249g29"/>
<organism evidence="6 7">
    <name type="scientific">Trypanosoma cruzi</name>
    <dbReference type="NCBI Taxonomy" id="5693"/>
    <lineage>
        <taxon>Eukaryota</taxon>
        <taxon>Discoba</taxon>
        <taxon>Euglenozoa</taxon>
        <taxon>Kinetoplastea</taxon>
        <taxon>Metakinetoplastina</taxon>
        <taxon>Trypanosomatida</taxon>
        <taxon>Trypanosomatidae</taxon>
        <taxon>Trypanosoma</taxon>
        <taxon>Schizotrypanum</taxon>
    </lineage>
</organism>
<dbReference type="VEuPathDB" id="TriTrypDB:TcCLB.507027.70"/>
<dbReference type="EC" id="3.1.1.29" evidence="1"/>
<dbReference type="VEuPathDB" id="TriTrypDB:TCDM_06366"/>
<dbReference type="EMBL" id="PRFA01000018">
    <property type="protein sequence ID" value="PWU96636.1"/>
    <property type="molecule type" value="Genomic_DNA"/>
</dbReference>
<feature type="compositionally biased region" description="Polar residues" evidence="4">
    <location>
        <begin position="73"/>
        <end position="83"/>
    </location>
</feature>
<reference evidence="6 7" key="1">
    <citation type="journal article" date="2018" name="Microb. Genom.">
        <title>Expanding an expanded genome: long-read sequencing of Trypanosoma cruzi.</title>
        <authorList>
            <person name="Berna L."/>
            <person name="Rodriguez M."/>
            <person name="Chiribao M.L."/>
            <person name="Parodi-Talice A."/>
            <person name="Pita S."/>
            <person name="Rijo G."/>
            <person name="Alvarez-Valin F."/>
            <person name="Robello C."/>
        </authorList>
    </citation>
    <scope>NUCLEOTIDE SEQUENCE [LARGE SCALE GENOMIC DNA]</scope>
    <source>
        <strain evidence="6 7">Dm28c</strain>
    </source>
</reference>
<evidence type="ECO:0000256" key="3">
    <source>
        <dbReference type="ARBA" id="ARBA00048707"/>
    </source>
</evidence>
<dbReference type="PANTHER" id="PTHR12649">
    <property type="entry name" value="PEPTIDYL-TRNA HYDROLASE 2"/>
    <property type="match status" value="1"/>
</dbReference>
<keyword evidence="5" id="KW-0472">Membrane</keyword>
<dbReference type="InterPro" id="IPR002833">
    <property type="entry name" value="PTH2"/>
</dbReference>
<dbReference type="VEuPathDB" id="TriTrypDB:TcCLB.506941.238"/>
<evidence type="ECO:0000256" key="4">
    <source>
        <dbReference type="SAM" id="MobiDB-lite"/>
    </source>
</evidence>
<name>A0A2V2VLP7_TRYCR</name>
<accession>A0A2V2VLP7</accession>
<evidence type="ECO:0000256" key="2">
    <source>
        <dbReference type="ARBA" id="ARBA00022801"/>
    </source>
</evidence>
<dbReference type="VEuPathDB" id="TriTrypDB:ECC02_000080"/>
<dbReference type="SUPFAM" id="SSF102462">
    <property type="entry name" value="Peptidyl-tRNA hydrolase II"/>
    <property type="match status" value="1"/>
</dbReference>
<dbReference type="VEuPathDB" id="TriTrypDB:TcCL_NonESM06841"/>
<evidence type="ECO:0000313" key="7">
    <source>
        <dbReference type="Proteomes" id="UP000246121"/>
    </source>
</evidence>
<dbReference type="AlphaFoldDB" id="A0A2V2VLP7"/>
<sequence length="245" mass="27211">MYTSEEAQTTGDVAGTVKHSLFGFFLGCIMVISVDLFLRRLGISLRGGQIPPCSLERERQVLWGSKHQAALPQHTQVPSSTPRDGQEEEWSTEDEDEEEEEEEDTSDCSSEFERIEDLRLKMVLVIRRDVKEVSPNEIFTLSAGAAVSLVQKVQRDAEHREWKSWYEWWRRVGCAKIALQSPDNRTLRKVALAAEANGLPWYGATSLSSPLDEADAGEQTGVLVAVGPAPSALLDPITGKLKLLS</sequence>
<dbReference type="InterPro" id="IPR023476">
    <property type="entry name" value="Pep_tRNA_hydro_II_dom_sf"/>
</dbReference>
<dbReference type="GO" id="GO:0005829">
    <property type="term" value="C:cytosol"/>
    <property type="evidence" value="ECO:0007669"/>
    <property type="project" value="TreeGrafter"/>
</dbReference>
<keyword evidence="2" id="KW-0378">Hydrolase</keyword>
<feature type="region of interest" description="Disordered" evidence="4">
    <location>
        <begin position="68"/>
        <end position="111"/>
    </location>
</feature>
<dbReference type="VEuPathDB" id="TriTrypDB:BCY84_01059"/>
<comment type="catalytic activity">
    <reaction evidence="3">
        <text>an N-acyl-L-alpha-aminoacyl-tRNA + H2O = an N-acyl-L-amino acid + a tRNA + H(+)</text>
        <dbReference type="Rhea" id="RHEA:54448"/>
        <dbReference type="Rhea" id="RHEA-COMP:10123"/>
        <dbReference type="Rhea" id="RHEA-COMP:13883"/>
        <dbReference type="ChEBI" id="CHEBI:15377"/>
        <dbReference type="ChEBI" id="CHEBI:15378"/>
        <dbReference type="ChEBI" id="CHEBI:59874"/>
        <dbReference type="ChEBI" id="CHEBI:78442"/>
        <dbReference type="ChEBI" id="CHEBI:138191"/>
        <dbReference type="EC" id="3.1.1.29"/>
    </reaction>
</comment>
<protein>
    <recommendedName>
        <fullName evidence="1">peptidyl-tRNA hydrolase</fullName>
        <ecNumber evidence="1">3.1.1.29</ecNumber>
    </recommendedName>
</protein>
<comment type="caution">
    <text evidence="6">The sequence shown here is derived from an EMBL/GenBank/DDBJ whole genome shotgun (WGS) entry which is preliminary data.</text>
</comment>
<evidence type="ECO:0000256" key="1">
    <source>
        <dbReference type="ARBA" id="ARBA00013260"/>
    </source>
</evidence>
<dbReference type="VEuPathDB" id="TriTrypDB:Tc_MARK_1993"/>
<keyword evidence="5" id="KW-1133">Transmembrane helix</keyword>
<gene>
    <name evidence="6" type="ORF">C4B63_18g297</name>
</gene>
<dbReference type="VEuPathDB" id="TriTrypDB:TcBrA4_0028630"/>
<dbReference type="VEuPathDB" id="TriTrypDB:TcYC6_0097440"/>
<dbReference type="Proteomes" id="UP000246121">
    <property type="component" value="Unassembled WGS sequence"/>
</dbReference>
<feature type="transmembrane region" description="Helical" evidence="5">
    <location>
        <begin position="20"/>
        <end position="38"/>
    </location>
</feature>
<keyword evidence="5" id="KW-0812">Transmembrane</keyword>
<evidence type="ECO:0000313" key="6">
    <source>
        <dbReference type="EMBL" id="PWU96636.1"/>
    </source>
</evidence>
<dbReference type="VEuPathDB" id="TriTrypDB:TCSYLVIO_003277"/>
<dbReference type="VEuPathDB" id="TriTrypDB:TcG_05786"/>